<dbReference type="CDD" id="cd03424">
    <property type="entry name" value="NUDIX_ADPRase_Nudt5_UGPPase_Nudt14"/>
    <property type="match status" value="1"/>
</dbReference>
<evidence type="ECO:0000313" key="5">
    <source>
        <dbReference type="Proteomes" id="UP000824204"/>
    </source>
</evidence>
<protein>
    <submittedName>
        <fullName evidence="4">NUDIX hydrolase</fullName>
    </submittedName>
</protein>
<dbReference type="PROSITE" id="PS51462">
    <property type="entry name" value="NUDIX"/>
    <property type="match status" value="1"/>
</dbReference>
<proteinExistence type="predicted"/>
<reference evidence="4" key="1">
    <citation type="journal article" date="2021" name="PeerJ">
        <title>Extensive microbial diversity within the chicken gut microbiome revealed by metagenomics and culture.</title>
        <authorList>
            <person name="Gilroy R."/>
            <person name="Ravi A."/>
            <person name="Getino M."/>
            <person name="Pursley I."/>
            <person name="Horton D.L."/>
            <person name="Alikhan N.F."/>
            <person name="Baker D."/>
            <person name="Gharbi K."/>
            <person name="Hall N."/>
            <person name="Watson M."/>
            <person name="Adriaenssens E.M."/>
            <person name="Foster-Nyarko E."/>
            <person name="Jarju S."/>
            <person name="Secka A."/>
            <person name="Antonio M."/>
            <person name="Oren A."/>
            <person name="Chaudhuri R.R."/>
            <person name="La Ragione R."/>
            <person name="Hildebrand F."/>
            <person name="Pallen M.J."/>
        </authorList>
    </citation>
    <scope>NUCLEOTIDE SEQUENCE</scope>
    <source>
        <strain evidence="4">811</strain>
    </source>
</reference>
<dbReference type="GO" id="GO:0005829">
    <property type="term" value="C:cytosol"/>
    <property type="evidence" value="ECO:0007669"/>
    <property type="project" value="TreeGrafter"/>
</dbReference>
<dbReference type="GO" id="GO:0016787">
    <property type="term" value="F:hydrolase activity"/>
    <property type="evidence" value="ECO:0007669"/>
    <property type="project" value="UniProtKB-KW"/>
</dbReference>
<evidence type="ECO:0000256" key="1">
    <source>
        <dbReference type="ARBA" id="ARBA00001946"/>
    </source>
</evidence>
<dbReference type="EMBL" id="DXFX01000071">
    <property type="protein sequence ID" value="HIX07916.1"/>
    <property type="molecule type" value="Genomic_DNA"/>
</dbReference>
<dbReference type="PANTHER" id="PTHR11839:SF18">
    <property type="entry name" value="NUDIX HYDROLASE DOMAIN-CONTAINING PROTEIN"/>
    <property type="match status" value="1"/>
</dbReference>
<dbReference type="AlphaFoldDB" id="A0A9D2AFS8"/>
<dbReference type="Proteomes" id="UP000824204">
    <property type="component" value="Unassembled WGS sequence"/>
</dbReference>
<dbReference type="InterPro" id="IPR000086">
    <property type="entry name" value="NUDIX_hydrolase_dom"/>
</dbReference>
<dbReference type="PROSITE" id="PS00893">
    <property type="entry name" value="NUDIX_BOX"/>
    <property type="match status" value="1"/>
</dbReference>
<comment type="caution">
    <text evidence="4">The sequence shown here is derived from an EMBL/GenBank/DDBJ whole genome shotgun (WGS) entry which is preliminary data.</text>
</comment>
<comment type="cofactor">
    <cofactor evidence="1">
        <name>Mg(2+)</name>
        <dbReference type="ChEBI" id="CHEBI:18420"/>
    </cofactor>
</comment>
<sequence length="179" mass="20356">MNLQEKTVKKNYVYRGKIVNLRVDDALLPDGKPCKREMIEHPGGACVLFVREGKILLVRQFRYAYGEELLEIPAGKLNPGEDPAVTAARELEEETGYIPEKVNLLYTMYPTPGYTNEKIYIYEAEGARAGKEHPDEDEFITSSFYPADEVCRMIERGEIRDAKTIIAVQHYLLKGKGLL</sequence>
<dbReference type="PANTHER" id="PTHR11839">
    <property type="entry name" value="UDP/ADP-SUGAR PYROPHOSPHATASE"/>
    <property type="match status" value="1"/>
</dbReference>
<evidence type="ECO:0000313" key="4">
    <source>
        <dbReference type="EMBL" id="HIX07916.1"/>
    </source>
</evidence>
<dbReference type="InterPro" id="IPR015797">
    <property type="entry name" value="NUDIX_hydrolase-like_dom_sf"/>
</dbReference>
<keyword evidence="2 4" id="KW-0378">Hydrolase</keyword>
<dbReference type="Pfam" id="PF00293">
    <property type="entry name" value="NUDIX"/>
    <property type="match status" value="1"/>
</dbReference>
<accession>A0A9D2AFS8</accession>
<gene>
    <name evidence="4" type="ORF">H9741_05565</name>
</gene>
<evidence type="ECO:0000259" key="3">
    <source>
        <dbReference type="PROSITE" id="PS51462"/>
    </source>
</evidence>
<dbReference type="GO" id="GO:0006753">
    <property type="term" value="P:nucleoside phosphate metabolic process"/>
    <property type="evidence" value="ECO:0007669"/>
    <property type="project" value="TreeGrafter"/>
</dbReference>
<reference evidence="4" key="2">
    <citation type="submission" date="2021-04" db="EMBL/GenBank/DDBJ databases">
        <authorList>
            <person name="Gilroy R."/>
        </authorList>
    </citation>
    <scope>NUCLEOTIDE SEQUENCE</scope>
    <source>
        <strain evidence="4">811</strain>
    </source>
</reference>
<organism evidence="4 5">
    <name type="scientific">Candidatus Borkfalkia faecipullorum</name>
    <dbReference type="NCBI Taxonomy" id="2838510"/>
    <lineage>
        <taxon>Bacteria</taxon>
        <taxon>Bacillati</taxon>
        <taxon>Bacillota</taxon>
        <taxon>Clostridia</taxon>
        <taxon>Christensenellales</taxon>
        <taxon>Christensenellaceae</taxon>
        <taxon>Candidatus Borkfalkia</taxon>
    </lineage>
</organism>
<evidence type="ECO:0000256" key="2">
    <source>
        <dbReference type="ARBA" id="ARBA00022801"/>
    </source>
</evidence>
<dbReference type="SUPFAM" id="SSF55811">
    <property type="entry name" value="Nudix"/>
    <property type="match status" value="1"/>
</dbReference>
<dbReference type="Gene3D" id="3.90.79.10">
    <property type="entry name" value="Nucleoside Triphosphate Pyrophosphohydrolase"/>
    <property type="match status" value="1"/>
</dbReference>
<dbReference type="GO" id="GO:0019693">
    <property type="term" value="P:ribose phosphate metabolic process"/>
    <property type="evidence" value="ECO:0007669"/>
    <property type="project" value="TreeGrafter"/>
</dbReference>
<feature type="domain" description="Nudix hydrolase" evidence="3">
    <location>
        <begin position="39"/>
        <end position="167"/>
    </location>
</feature>
<dbReference type="FunFam" id="3.90.79.10:FF:000024">
    <property type="entry name" value="ADP-ribose pyrophosphatase"/>
    <property type="match status" value="1"/>
</dbReference>
<name>A0A9D2AFS8_9FIRM</name>
<dbReference type="InterPro" id="IPR020084">
    <property type="entry name" value="NUDIX_hydrolase_CS"/>
</dbReference>